<accession>A0A3P9DBD7</accession>
<keyword evidence="26" id="KW-1185">Reference proteome</keyword>
<evidence type="ECO:0000256" key="7">
    <source>
        <dbReference type="ARBA" id="ARBA00022723"/>
    </source>
</evidence>
<dbReference type="SUPFAM" id="SSF47090">
    <property type="entry name" value="PGBD-like"/>
    <property type="match status" value="1"/>
</dbReference>
<evidence type="ECO:0000256" key="1">
    <source>
        <dbReference type="ARBA" id="ARBA00004498"/>
    </source>
</evidence>
<keyword evidence="4" id="KW-0964">Secreted</keyword>
<dbReference type="InterPro" id="IPR036375">
    <property type="entry name" value="Hemopexin-like_dom_sf"/>
</dbReference>
<feature type="binding site" evidence="21">
    <location>
        <position position="163"/>
    </location>
    <ligand>
        <name>Ca(2+)</name>
        <dbReference type="ChEBI" id="CHEBI:29108"/>
        <label>3</label>
    </ligand>
</feature>
<feature type="binding site" evidence="21">
    <location>
        <position position="416"/>
    </location>
    <ligand>
        <name>Ca(2+)</name>
        <dbReference type="ChEBI" id="CHEBI:29108"/>
        <label>5</label>
    </ligand>
</feature>
<feature type="binding site" evidence="21">
    <location>
        <position position="319"/>
    </location>
    <ligand>
        <name>Ca(2+)</name>
        <dbReference type="ChEBI" id="CHEBI:29108"/>
        <label>4</label>
    </ligand>
</feature>
<dbReference type="InterPro" id="IPR001818">
    <property type="entry name" value="Pept_M10_metallopeptidase"/>
</dbReference>
<dbReference type="GO" id="GO:0005615">
    <property type="term" value="C:extracellular space"/>
    <property type="evidence" value="ECO:0007669"/>
    <property type="project" value="TreeGrafter"/>
</dbReference>
<dbReference type="Proteomes" id="UP000265160">
    <property type="component" value="LG10"/>
</dbReference>
<dbReference type="PANTHER" id="PTHR10201:SF165">
    <property type="entry name" value="COLLAGENASE 3"/>
    <property type="match status" value="1"/>
</dbReference>
<evidence type="ECO:0000256" key="21">
    <source>
        <dbReference type="PIRSR" id="PIRSR621190-2"/>
    </source>
</evidence>
<feature type="binding site" evidence="21">
    <location>
        <position position="413"/>
    </location>
    <ligand>
        <name>Ca(2+)</name>
        <dbReference type="ChEBI" id="CHEBI:29108"/>
        <label>4</label>
    </ligand>
</feature>
<sequence length="450" mass="51817">MFTGLNKTVCFWSKSAPPPSVSTPLFHALAQSAPVDSDMSIPVIFLQEYLRHFYDDDLTTGSCDKKTKVQEMQRYFGLLPSGELTEETLAVMKKPRCGLSDVEQVGETVRWTKKRITLKAQKVFRRAWKLWSNVTPLKFRNRIMTVADIDIFFYNHNDSSPFDGRGGVLAHAFMPGLHIGGDVHFDSDEDWSINLFAVAIHEFGHALGLSHSSDSGAIMYPAYNFDPNYEPQLSFDDVKNIQKLYGVNPNFTSLTSKRPPPKTPTKCDPYLSFDAVTELHQEVLFFKDRFMWRKHPEFEETRVSLISSLWPDTVPANLDAVYENTWENVVVFFKGNQYWMLRQLKLEEGFPRSISTLGFPSRIKSVDAALHFRDEGYTVFFTGDECWRYEQRLMEGSPMSVEEQWPEIPTPIDAAVFYDGTYITFLLEPFKMSISHKKKFNPTKFTVHLH</sequence>
<evidence type="ECO:0000256" key="2">
    <source>
        <dbReference type="ARBA" id="ARBA00010370"/>
    </source>
</evidence>
<dbReference type="GO" id="GO:0004222">
    <property type="term" value="F:metalloendopeptidase activity"/>
    <property type="evidence" value="ECO:0007669"/>
    <property type="project" value="InterPro"/>
</dbReference>
<feature type="binding site" evidence="21">
    <location>
        <position position="158"/>
    </location>
    <ligand>
        <name>Zn(2+)</name>
        <dbReference type="ChEBI" id="CHEBI:29105"/>
        <label>1</label>
    </ligand>
</feature>
<dbReference type="STRING" id="106582.ENSMZEP00005031446"/>
<evidence type="ECO:0000256" key="16">
    <source>
        <dbReference type="ARBA" id="ARBA00023157"/>
    </source>
</evidence>
<keyword evidence="9" id="KW-0677">Repeat</keyword>
<dbReference type="AlphaFoldDB" id="A0A3P9DBD7"/>
<evidence type="ECO:0000256" key="13">
    <source>
        <dbReference type="ARBA" id="ARBA00023049"/>
    </source>
</evidence>
<dbReference type="InterPro" id="IPR033739">
    <property type="entry name" value="M10A_MMP"/>
</dbReference>
<keyword evidence="10" id="KW-0378">Hydrolase</keyword>
<dbReference type="Pfam" id="PF00413">
    <property type="entry name" value="Peptidase_M10"/>
    <property type="match status" value="1"/>
</dbReference>
<feature type="binding site" evidence="21">
    <location>
        <position position="164"/>
    </location>
    <ligand>
        <name>Ca(2+)</name>
        <dbReference type="ChEBI" id="CHEBI:29108"/>
        <label>3</label>
    </ligand>
</feature>
<evidence type="ECO:0000256" key="17">
    <source>
        <dbReference type="ARBA" id="ARBA00023180"/>
    </source>
</evidence>
<evidence type="ECO:0000256" key="15">
    <source>
        <dbReference type="ARBA" id="ARBA00023145"/>
    </source>
</evidence>
<dbReference type="InterPro" id="IPR000585">
    <property type="entry name" value="Hemopexin-like_dom"/>
</dbReference>
<feature type="binding site" evidence="21">
    <location>
        <position position="189"/>
    </location>
    <ligand>
        <name>Ca(2+)</name>
        <dbReference type="ChEBI" id="CHEBI:29108"/>
        <label>1</label>
    </ligand>
</feature>
<dbReference type="PIRSF" id="PIRSF001191">
    <property type="entry name" value="Peptidase_M10A_matrix"/>
    <property type="match status" value="1"/>
</dbReference>
<dbReference type="GeneTree" id="ENSGT00940000154907"/>
<dbReference type="GO" id="GO:0008270">
    <property type="term" value="F:zinc ion binding"/>
    <property type="evidence" value="ECO:0007669"/>
    <property type="project" value="InterPro"/>
</dbReference>
<feature type="binding site" evidence="21">
    <location>
        <position position="184"/>
    </location>
    <ligand>
        <name>Zn(2+)</name>
        <dbReference type="ChEBI" id="CHEBI:29105"/>
        <label>1</label>
    </ligand>
</feature>
<dbReference type="FunFam" id="2.110.10.10:FF:000002">
    <property type="entry name" value="Matrix metallopeptidase 3"/>
    <property type="match status" value="1"/>
</dbReference>
<comment type="similarity">
    <text evidence="2">Belongs to the peptidase M10A family.</text>
</comment>
<evidence type="ECO:0000256" key="20">
    <source>
        <dbReference type="PIRSR" id="PIRSR001191-2"/>
    </source>
</evidence>
<comment type="cofactor">
    <cofactor evidence="21">
        <name>Zn(2+)</name>
        <dbReference type="ChEBI" id="CHEBI:29105"/>
    </cofactor>
    <text evidence="21">Binds 2 Zn(2+) ions per subunit.</text>
</comment>
<dbReference type="SMART" id="SM00235">
    <property type="entry name" value="ZnMc"/>
    <property type="match status" value="1"/>
</dbReference>
<evidence type="ECO:0000256" key="9">
    <source>
        <dbReference type="ARBA" id="ARBA00022737"/>
    </source>
</evidence>
<dbReference type="Pfam" id="PF00045">
    <property type="entry name" value="Hemopexin"/>
    <property type="match status" value="3"/>
</dbReference>
<feature type="binding site" evidence="21">
    <location>
        <position position="274"/>
    </location>
    <ligand>
        <name>Ca(2+)</name>
        <dbReference type="ChEBI" id="CHEBI:29108"/>
        <label>4</label>
    </ligand>
</feature>
<feature type="binding site" evidence="21">
    <location>
        <position position="148"/>
    </location>
    <ligand>
        <name>Ca(2+)</name>
        <dbReference type="ChEBI" id="CHEBI:29108"/>
        <label>2</label>
    </ligand>
</feature>
<dbReference type="GO" id="GO:0031012">
    <property type="term" value="C:extracellular matrix"/>
    <property type="evidence" value="ECO:0007669"/>
    <property type="project" value="InterPro"/>
</dbReference>
<keyword evidence="17" id="KW-0325">Glycoprotein</keyword>
<feature type="domain" description="Peptidase metallopeptidase" evidence="24">
    <location>
        <begin position="107"/>
        <end position="247"/>
    </location>
</feature>
<proteinExistence type="inferred from homology"/>
<dbReference type="PROSITE" id="PS51642">
    <property type="entry name" value="HEMOPEXIN_2"/>
    <property type="match status" value="3"/>
</dbReference>
<keyword evidence="5" id="KW-0272">Extracellular matrix</keyword>
<evidence type="ECO:0000256" key="19">
    <source>
        <dbReference type="PIRSR" id="PIRSR001191-1"/>
    </source>
</evidence>
<dbReference type="InterPro" id="IPR002477">
    <property type="entry name" value="Peptidoglycan-bd-like"/>
</dbReference>
<evidence type="ECO:0000256" key="4">
    <source>
        <dbReference type="ARBA" id="ARBA00022525"/>
    </source>
</evidence>
<evidence type="ECO:0000256" key="5">
    <source>
        <dbReference type="ARBA" id="ARBA00022530"/>
    </source>
</evidence>
<feature type="binding site" description="in inhibited form" evidence="21">
    <location>
        <position position="97"/>
    </location>
    <ligand>
        <name>Zn(2+)</name>
        <dbReference type="ChEBI" id="CHEBI:29105"/>
        <label>2</label>
        <note>catalytic</note>
    </ligand>
</feature>
<dbReference type="InterPro" id="IPR024079">
    <property type="entry name" value="MetalloPept_cat_dom_sf"/>
</dbReference>
<organism evidence="25 26">
    <name type="scientific">Maylandia zebra</name>
    <name type="common">zebra mbuna</name>
    <dbReference type="NCBI Taxonomy" id="106582"/>
    <lineage>
        <taxon>Eukaryota</taxon>
        <taxon>Metazoa</taxon>
        <taxon>Chordata</taxon>
        <taxon>Craniata</taxon>
        <taxon>Vertebrata</taxon>
        <taxon>Euteleostomi</taxon>
        <taxon>Actinopterygii</taxon>
        <taxon>Neopterygii</taxon>
        <taxon>Teleostei</taxon>
        <taxon>Neoteleostei</taxon>
        <taxon>Acanthomorphata</taxon>
        <taxon>Ovalentaria</taxon>
        <taxon>Cichlomorphae</taxon>
        <taxon>Cichliformes</taxon>
        <taxon>Cichlidae</taxon>
        <taxon>African cichlids</taxon>
        <taxon>Pseudocrenilabrinae</taxon>
        <taxon>Haplochromini</taxon>
        <taxon>Maylandia</taxon>
        <taxon>Maylandia zebra complex</taxon>
    </lineage>
</organism>
<evidence type="ECO:0000256" key="22">
    <source>
        <dbReference type="PIRSR" id="PIRSR621190-5"/>
    </source>
</evidence>
<keyword evidence="11 20" id="KW-0862">Zinc</keyword>
<feature type="binding site" evidence="21">
    <location>
        <position position="180"/>
    </location>
    <ligand>
        <name>Ca(2+)</name>
        <dbReference type="ChEBI" id="CHEBI:29108"/>
        <label>2</label>
    </ligand>
</feature>
<dbReference type="GO" id="GO:0030574">
    <property type="term" value="P:collagen catabolic process"/>
    <property type="evidence" value="ECO:0007669"/>
    <property type="project" value="UniProtKB-KW"/>
</dbReference>
<keyword evidence="13" id="KW-0482">Metalloprotease</keyword>
<feature type="binding site" evidence="20">
    <location>
        <position position="211"/>
    </location>
    <ligand>
        <name>Zn(2+)</name>
        <dbReference type="ChEBI" id="CHEBI:29105"/>
        <label>2</label>
        <note>catalytic</note>
    </ligand>
</feature>
<evidence type="ECO:0000256" key="8">
    <source>
        <dbReference type="ARBA" id="ARBA00022729"/>
    </source>
</evidence>
<dbReference type="Gene3D" id="3.40.390.10">
    <property type="entry name" value="Collagenase (Catalytic Domain)"/>
    <property type="match status" value="1"/>
</dbReference>
<dbReference type="PRINTS" id="PR00138">
    <property type="entry name" value="MATRIXIN"/>
</dbReference>
<keyword evidence="14" id="KW-0177">Collagen degradation</keyword>
<dbReference type="SUPFAM" id="SSF55486">
    <property type="entry name" value="Metalloproteases ('zincins'), catalytic domain"/>
    <property type="match status" value="1"/>
</dbReference>
<dbReference type="CDD" id="cd00094">
    <property type="entry name" value="HX"/>
    <property type="match status" value="1"/>
</dbReference>
<feature type="binding site" evidence="20">
    <location>
        <position position="205"/>
    </location>
    <ligand>
        <name>Zn(2+)</name>
        <dbReference type="ChEBI" id="CHEBI:29105"/>
        <label>2</label>
        <note>catalytic</note>
    </ligand>
</feature>
<dbReference type="Pfam" id="PF01471">
    <property type="entry name" value="PG_binding_1"/>
    <property type="match status" value="1"/>
</dbReference>
<evidence type="ECO:0000256" key="12">
    <source>
        <dbReference type="ARBA" id="ARBA00022837"/>
    </source>
</evidence>
<evidence type="ECO:0000256" key="23">
    <source>
        <dbReference type="PROSITE-ProRule" id="PRU01011"/>
    </source>
</evidence>
<dbReference type="Gene3D" id="2.110.10.10">
    <property type="entry name" value="Hemopexin-like domain"/>
    <property type="match status" value="1"/>
</dbReference>
<keyword evidence="8" id="KW-0732">Signal</keyword>
<dbReference type="InterPro" id="IPR006026">
    <property type="entry name" value="Peptidase_Metallo"/>
</dbReference>
<dbReference type="InterPro" id="IPR036365">
    <property type="entry name" value="PGBD-like_sf"/>
</dbReference>
<keyword evidence="16" id="KW-1015">Disulfide bond</keyword>
<dbReference type="GO" id="GO:0006508">
    <property type="term" value="P:proteolysis"/>
    <property type="evidence" value="ECO:0007669"/>
    <property type="project" value="UniProtKB-KW"/>
</dbReference>
<keyword evidence="7 20" id="KW-0479">Metal-binding</keyword>
<feature type="repeat" description="Hemopexin" evidence="23">
    <location>
        <begin position="315"/>
        <end position="361"/>
    </location>
</feature>
<feature type="binding site" evidence="21">
    <location>
        <position position="186"/>
    </location>
    <ligand>
        <name>Ca(2+)</name>
        <dbReference type="ChEBI" id="CHEBI:29108"/>
        <label>3</label>
    </ligand>
</feature>
<dbReference type="GO" id="GO:0030198">
    <property type="term" value="P:extracellular matrix organization"/>
    <property type="evidence" value="ECO:0007669"/>
    <property type="project" value="TreeGrafter"/>
</dbReference>
<evidence type="ECO:0000259" key="24">
    <source>
        <dbReference type="SMART" id="SM00235"/>
    </source>
</evidence>
<feature type="repeat" description="Hemopexin" evidence="23">
    <location>
        <begin position="363"/>
        <end position="408"/>
    </location>
</feature>
<evidence type="ECO:0000256" key="10">
    <source>
        <dbReference type="ARBA" id="ARBA00022801"/>
    </source>
</evidence>
<keyword evidence="15" id="KW-0865">Zymogen</keyword>
<dbReference type="InterPro" id="IPR018487">
    <property type="entry name" value="Hemopexin-like_repeat"/>
</dbReference>
<feature type="binding site" evidence="21">
    <location>
        <position position="219"/>
    </location>
    <ligand>
        <name>Zn(2+)</name>
        <dbReference type="ChEBI" id="CHEBI:29105"/>
        <label>2</label>
        <note>catalytic</note>
    </ligand>
</feature>
<reference evidence="25" key="2">
    <citation type="submission" date="2025-08" db="UniProtKB">
        <authorList>
            <consortium name="Ensembl"/>
        </authorList>
    </citation>
    <scope>IDENTIFICATION</scope>
</reference>
<dbReference type="SMART" id="SM00120">
    <property type="entry name" value="HX"/>
    <property type="match status" value="3"/>
</dbReference>
<reference evidence="25" key="3">
    <citation type="submission" date="2025-09" db="UniProtKB">
        <authorList>
            <consortium name="Ensembl"/>
        </authorList>
    </citation>
    <scope>IDENTIFICATION</scope>
</reference>
<evidence type="ECO:0000256" key="6">
    <source>
        <dbReference type="ARBA" id="ARBA00022670"/>
    </source>
</evidence>
<evidence type="ECO:0000313" key="25">
    <source>
        <dbReference type="Ensembl" id="ENSMZEP00005031446.1"/>
    </source>
</evidence>
<evidence type="ECO:0000256" key="3">
    <source>
        <dbReference type="ARBA" id="ARBA00018037"/>
    </source>
</evidence>
<feature type="binding site" evidence="21">
    <location>
        <position position="182"/>
    </location>
    <ligand>
        <name>Ca(2+)</name>
        <dbReference type="ChEBI" id="CHEBI:29108"/>
        <label>2</label>
    </ligand>
</feature>
<evidence type="ECO:0000256" key="14">
    <source>
        <dbReference type="ARBA" id="ARBA00023105"/>
    </source>
</evidence>
<feature type="binding site" evidence="21">
    <location>
        <position position="369"/>
    </location>
    <ligand>
        <name>Ca(2+)</name>
        <dbReference type="ChEBI" id="CHEBI:29108"/>
        <label>5</label>
    </ligand>
</feature>
<protein>
    <recommendedName>
        <fullName evidence="3">Collagenase 3</fullName>
    </recommendedName>
    <alternativeName>
        <fullName evidence="18">Matrix metalloproteinase-13</fullName>
    </alternativeName>
</protein>
<feature type="binding site" evidence="21">
    <location>
        <position position="189"/>
    </location>
    <ligand>
        <name>Ca(2+)</name>
        <dbReference type="ChEBI" id="CHEBI:29108"/>
        <label>3</label>
    </ligand>
</feature>
<feature type="binding site" evidence="21">
    <location>
        <position position="156"/>
    </location>
    <ligand>
        <name>Zn(2+)</name>
        <dbReference type="ChEBI" id="CHEBI:29105"/>
        <label>1</label>
    </ligand>
</feature>
<comment type="cofactor">
    <cofactor evidence="21">
        <name>Ca(2+)</name>
        <dbReference type="ChEBI" id="CHEBI:29108"/>
    </cofactor>
    <text evidence="21">Can bind about 5 Ca(2+) ions per subunit.</text>
</comment>
<feature type="binding site" evidence="20">
    <location>
        <position position="201"/>
    </location>
    <ligand>
        <name>Zn(2+)</name>
        <dbReference type="ChEBI" id="CHEBI:29105"/>
        <label>2</label>
        <note>catalytic</note>
    </ligand>
</feature>
<keyword evidence="12 21" id="KW-0106">Calcium</keyword>
<comment type="subcellular location">
    <subcellularLocation>
        <location evidence="1">Secreted</location>
        <location evidence="1">Extracellular space</location>
        <location evidence="1">Extracellular matrix</location>
    </subcellularLocation>
</comment>
<evidence type="ECO:0000256" key="18">
    <source>
        <dbReference type="ARBA" id="ARBA00031807"/>
    </source>
</evidence>
<feature type="short sequence motif" description="Cysteine switch" evidence="22">
    <location>
        <begin position="95"/>
        <end position="102"/>
    </location>
</feature>
<name>A0A3P9DBD7_9CICH</name>
<dbReference type="Ensembl" id="ENSMZET00005032466.1">
    <property type="protein sequence ID" value="ENSMZEP00005031446.1"/>
    <property type="gene ID" value="ENSMZEG00005023432.1"/>
</dbReference>
<dbReference type="PANTHER" id="PTHR10201">
    <property type="entry name" value="MATRIX METALLOPROTEINASE"/>
    <property type="match status" value="1"/>
</dbReference>
<dbReference type="InterPro" id="IPR021190">
    <property type="entry name" value="Pept_M10A"/>
</dbReference>
<evidence type="ECO:0000313" key="26">
    <source>
        <dbReference type="Proteomes" id="UP000265160"/>
    </source>
</evidence>
<dbReference type="CDD" id="cd04278">
    <property type="entry name" value="ZnMc_MMP"/>
    <property type="match status" value="1"/>
</dbReference>
<feature type="active site" evidence="19">
    <location>
        <position position="202"/>
    </location>
</feature>
<feature type="repeat" description="Hemopexin" evidence="23">
    <location>
        <begin position="264"/>
        <end position="313"/>
    </location>
</feature>
<dbReference type="SUPFAM" id="SSF50923">
    <property type="entry name" value="Hemopexin-like domain"/>
    <property type="match status" value="1"/>
</dbReference>
<feature type="binding site" evidence="21">
    <location>
        <position position="171"/>
    </location>
    <ligand>
        <name>Zn(2+)</name>
        <dbReference type="ChEBI" id="CHEBI:29105"/>
        <label>1</label>
    </ligand>
</feature>
<keyword evidence="6" id="KW-0645">Protease</keyword>
<reference evidence="25 26" key="1">
    <citation type="journal article" date="2014" name="Nature">
        <title>The genomic substrate for adaptive radiation in African cichlid fish.</title>
        <authorList>
            <person name="Brawand D."/>
            <person name="Wagner C.E."/>
            <person name="Li Y.I."/>
            <person name="Malinsky M."/>
            <person name="Keller I."/>
            <person name="Fan S."/>
            <person name="Simakov O."/>
            <person name="Ng A.Y."/>
            <person name="Lim Z.W."/>
            <person name="Bezault E."/>
            <person name="Turner-Maier J."/>
            <person name="Johnson J."/>
            <person name="Alcazar R."/>
            <person name="Noh H.J."/>
            <person name="Russell P."/>
            <person name="Aken B."/>
            <person name="Alfoldi J."/>
            <person name="Amemiya C."/>
            <person name="Azzouzi N."/>
            <person name="Baroiller J.F."/>
            <person name="Barloy-Hubler F."/>
            <person name="Berlin A."/>
            <person name="Bloomquist R."/>
            <person name="Carleton K.L."/>
            <person name="Conte M.A."/>
            <person name="D'Cotta H."/>
            <person name="Eshel O."/>
            <person name="Gaffney L."/>
            <person name="Galibert F."/>
            <person name="Gante H.F."/>
            <person name="Gnerre S."/>
            <person name="Greuter L."/>
            <person name="Guyon R."/>
            <person name="Haddad N.S."/>
            <person name="Haerty W."/>
            <person name="Harris R.M."/>
            <person name="Hofmann H.A."/>
            <person name="Hourlier T."/>
            <person name="Hulata G."/>
            <person name="Jaffe D.B."/>
            <person name="Lara M."/>
            <person name="Lee A.P."/>
            <person name="MacCallum I."/>
            <person name="Mwaiko S."/>
            <person name="Nikaido M."/>
            <person name="Nishihara H."/>
            <person name="Ozouf-Costaz C."/>
            <person name="Penman D.J."/>
            <person name="Przybylski D."/>
            <person name="Rakotomanga M."/>
            <person name="Renn S.C.P."/>
            <person name="Ribeiro F.J."/>
            <person name="Ron M."/>
            <person name="Salzburger W."/>
            <person name="Sanchez-Pulido L."/>
            <person name="Santos M.E."/>
            <person name="Searle S."/>
            <person name="Sharpe T."/>
            <person name="Swofford R."/>
            <person name="Tan F.J."/>
            <person name="Williams L."/>
            <person name="Young S."/>
            <person name="Yin S."/>
            <person name="Okada N."/>
            <person name="Kocher T.D."/>
            <person name="Miska E.A."/>
            <person name="Lander E.S."/>
            <person name="Venkatesh B."/>
            <person name="Fernald R.D."/>
            <person name="Meyer A."/>
            <person name="Ponting C.P."/>
            <person name="Streelman J.T."/>
            <person name="Lindblad-Toh K."/>
            <person name="Seehausen O."/>
            <person name="Di Palma F."/>
        </authorList>
    </citation>
    <scope>NUCLEOTIDE SEQUENCE</scope>
</reference>
<evidence type="ECO:0000256" key="11">
    <source>
        <dbReference type="ARBA" id="ARBA00022833"/>
    </source>
</evidence>